<reference evidence="1 2" key="1">
    <citation type="submission" date="2015-01" db="EMBL/GenBank/DDBJ databases">
        <title>The Genome Sequence of Rhinocladiella mackenzie CBS 650.93.</title>
        <authorList>
            <consortium name="The Broad Institute Genomics Platform"/>
            <person name="Cuomo C."/>
            <person name="de Hoog S."/>
            <person name="Gorbushina A."/>
            <person name="Stielow B."/>
            <person name="Teixiera M."/>
            <person name="Abouelleil A."/>
            <person name="Chapman S.B."/>
            <person name="Priest M."/>
            <person name="Young S.K."/>
            <person name="Wortman J."/>
            <person name="Nusbaum C."/>
            <person name="Birren B."/>
        </authorList>
    </citation>
    <scope>NUCLEOTIDE SEQUENCE [LARGE SCALE GENOMIC DNA]</scope>
    <source>
        <strain evidence="1 2">CBS 650.93</strain>
    </source>
</reference>
<dbReference type="AlphaFoldDB" id="A0A0D2ISY2"/>
<name>A0A0D2ISY2_9EURO</name>
<dbReference type="Proteomes" id="UP000053617">
    <property type="component" value="Unassembled WGS sequence"/>
</dbReference>
<proteinExistence type="predicted"/>
<gene>
    <name evidence="1" type="ORF">Z518_00187</name>
</gene>
<accession>A0A0D2ISY2</accession>
<sequence>MTLSHRINRTRNDLQCNALAESFYRYRGNVIRSLREDINVEHKRTGDIVIAGIMSLLLADVQQGALSNWRCHLEGIQRLITLRGGIRALAGSQNLEPLLLCSMSVAVMGNTTCPASDLAMTSSHLDELDFILEQYGRGISPFQMCPPPLFAEIIKINHLRMRAAKYEPTGTEDHSQEAYEILGRIHGFSPEQWAESKPSSKEDWMLLGNVYQAAVALYGISSLQSLSLLPLTCSLRTHCATHGRFLQVLLNEALSSPRTKRFVLWPLVLLGMEAVNGGAAMRAFVEKQLPQMSRHVGTHVPLTAKGVLERFWASGETRWDACFDRPYVFVAQIAVDLSGILPLC</sequence>
<dbReference type="HOGENOM" id="CLU_021916_1_0_1"/>
<evidence type="ECO:0000313" key="2">
    <source>
        <dbReference type="Proteomes" id="UP000053617"/>
    </source>
</evidence>
<organism evidence="1 2">
    <name type="scientific">Rhinocladiella mackenziei CBS 650.93</name>
    <dbReference type="NCBI Taxonomy" id="1442369"/>
    <lineage>
        <taxon>Eukaryota</taxon>
        <taxon>Fungi</taxon>
        <taxon>Dikarya</taxon>
        <taxon>Ascomycota</taxon>
        <taxon>Pezizomycotina</taxon>
        <taxon>Eurotiomycetes</taxon>
        <taxon>Chaetothyriomycetidae</taxon>
        <taxon>Chaetothyriales</taxon>
        <taxon>Herpotrichiellaceae</taxon>
        <taxon>Rhinocladiella</taxon>
    </lineage>
</organism>
<dbReference type="VEuPathDB" id="FungiDB:Z518_00187"/>
<protein>
    <submittedName>
        <fullName evidence="1">Rhinocladiella mackenziei CBS 650.93 unplaced genomic scaffold supercont1.1, whole genome shotgun sequence</fullName>
    </submittedName>
</protein>
<keyword evidence="2" id="KW-1185">Reference proteome</keyword>
<dbReference type="RefSeq" id="XP_013276245.1">
    <property type="nucleotide sequence ID" value="XM_013420791.1"/>
</dbReference>
<dbReference type="GeneID" id="25288258"/>
<dbReference type="InterPro" id="IPR021858">
    <property type="entry name" value="Fun_TF"/>
</dbReference>
<dbReference type="PANTHER" id="PTHR37540">
    <property type="entry name" value="TRANSCRIPTION FACTOR (ACR-2), PUTATIVE-RELATED-RELATED"/>
    <property type="match status" value="1"/>
</dbReference>
<dbReference type="Pfam" id="PF11951">
    <property type="entry name" value="Fungal_trans_2"/>
    <property type="match status" value="1"/>
</dbReference>
<dbReference type="PANTHER" id="PTHR37540:SF5">
    <property type="entry name" value="TRANSCRIPTION FACTOR DOMAIN-CONTAINING PROTEIN"/>
    <property type="match status" value="1"/>
</dbReference>
<dbReference type="OrthoDB" id="4115141at2759"/>
<evidence type="ECO:0000313" key="1">
    <source>
        <dbReference type="EMBL" id="KIX09109.1"/>
    </source>
</evidence>
<dbReference type="EMBL" id="KN847475">
    <property type="protein sequence ID" value="KIX09109.1"/>
    <property type="molecule type" value="Genomic_DNA"/>
</dbReference>